<dbReference type="Pfam" id="PF00753">
    <property type="entry name" value="Lactamase_B"/>
    <property type="match status" value="1"/>
</dbReference>
<dbReference type="InterPro" id="IPR036866">
    <property type="entry name" value="RibonucZ/Hydroxyglut_hydro"/>
</dbReference>
<dbReference type="InterPro" id="IPR050855">
    <property type="entry name" value="NDM-1-like"/>
</dbReference>
<dbReference type="OrthoDB" id="9761531at2"/>
<evidence type="ECO:0000313" key="3">
    <source>
        <dbReference type="Proteomes" id="UP000247612"/>
    </source>
</evidence>
<dbReference type="EMBL" id="QJKH01000005">
    <property type="protein sequence ID" value="PXX79543.1"/>
    <property type="molecule type" value="Genomic_DNA"/>
</dbReference>
<evidence type="ECO:0000313" key="2">
    <source>
        <dbReference type="EMBL" id="PXX79543.1"/>
    </source>
</evidence>
<proteinExistence type="predicted"/>
<dbReference type="SMART" id="SM00849">
    <property type="entry name" value="Lactamase_B"/>
    <property type="match status" value="1"/>
</dbReference>
<dbReference type="PANTHER" id="PTHR42951:SF22">
    <property type="entry name" value="METALLO BETA-LACTAMASE SUPERFAMILY LIPOPROTEIN"/>
    <property type="match status" value="1"/>
</dbReference>
<reference evidence="2 3" key="1">
    <citation type="submission" date="2018-05" db="EMBL/GenBank/DDBJ databases">
        <title>Genomic Encyclopedia of Type Strains, Phase IV (KMG-IV): sequencing the most valuable type-strain genomes for metagenomic binning, comparative biology and taxonomic classification.</title>
        <authorList>
            <person name="Goeker M."/>
        </authorList>
    </citation>
    <scope>NUCLEOTIDE SEQUENCE [LARGE SCALE GENOMIC DNA]</scope>
    <source>
        <strain evidence="2 3">JC118</strain>
    </source>
</reference>
<dbReference type="InterPro" id="IPR001279">
    <property type="entry name" value="Metallo-B-lactamas"/>
</dbReference>
<accession>A0A318L1X8</accession>
<dbReference type="AlphaFoldDB" id="A0A318L1X8"/>
<dbReference type="STRING" id="1034346.GCA_000313565_00607"/>
<comment type="caution">
    <text evidence="2">The sequence shown here is derived from an EMBL/GenBank/DDBJ whole genome shotgun (WGS) entry which is preliminary data.</text>
</comment>
<gene>
    <name evidence="2" type="ORF">DES51_10513</name>
</gene>
<dbReference type="GO" id="GO:0016787">
    <property type="term" value="F:hydrolase activity"/>
    <property type="evidence" value="ECO:0007669"/>
    <property type="project" value="UniProtKB-KW"/>
</dbReference>
<name>A0A318L1X8_9FIRM</name>
<dbReference type="PANTHER" id="PTHR42951">
    <property type="entry name" value="METALLO-BETA-LACTAMASE DOMAIN-CONTAINING"/>
    <property type="match status" value="1"/>
</dbReference>
<dbReference type="RefSeq" id="WP_022936913.1">
    <property type="nucleotide sequence ID" value="NZ_CABKRQ010000002.1"/>
</dbReference>
<keyword evidence="2" id="KW-0378">Hydrolase</keyword>
<dbReference type="Gene3D" id="3.60.15.10">
    <property type="entry name" value="Ribonuclease Z/Hydroxyacylglutathione hydrolase-like"/>
    <property type="match status" value="1"/>
</dbReference>
<dbReference type="SUPFAM" id="SSF56281">
    <property type="entry name" value="Metallo-hydrolase/oxidoreductase"/>
    <property type="match status" value="1"/>
</dbReference>
<protein>
    <submittedName>
        <fullName evidence="2">Glyoxylase-like metal-dependent hydrolase (Beta-lactamase superfamily II)</fullName>
    </submittedName>
</protein>
<dbReference type="Proteomes" id="UP000247612">
    <property type="component" value="Unassembled WGS sequence"/>
</dbReference>
<evidence type="ECO:0000259" key="1">
    <source>
        <dbReference type="SMART" id="SM00849"/>
    </source>
</evidence>
<feature type="domain" description="Metallo-beta-lactamase" evidence="1">
    <location>
        <begin position="24"/>
        <end position="212"/>
    </location>
</feature>
<organism evidence="2 3">
    <name type="scientific">Dielma fastidiosa</name>
    <dbReference type="NCBI Taxonomy" id="1034346"/>
    <lineage>
        <taxon>Bacteria</taxon>
        <taxon>Bacillati</taxon>
        <taxon>Bacillota</taxon>
        <taxon>Erysipelotrichia</taxon>
        <taxon>Erysipelotrichales</taxon>
        <taxon>Erysipelotrichaceae</taxon>
        <taxon>Dielma</taxon>
    </lineage>
</organism>
<sequence length="267" mass="30805">MSEQIYFKIHQPFTCVYHIEDPMGVFVTLIVGSKRAALIDTGMGIGNLRQTVQAITDKPLMVINTHGHADHIGGNYQFDEVYMNPDEYRLADRFYNQTDIREIIYQQAKQRNLVPDDFNFNSYMCCRLENKRAFDCDALLDLGDIVIKPVLLPSHTPGMTGFYIEPLKLLLGGDSICSMVCLYFPEASAIQKHIEVLEKTAELPFEHILTSHSKEVLNRDNFEAFIECAKAYDEQSAYRYRDPFYRHYGGKMFIYESRKNKTAILVK</sequence>
<keyword evidence="3" id="KW-1185">Reference proteome</keyword>